<evidence type="ECO:0000313" key="8">
    <source>
        <dbReference type="Proteomes" id="UP001558713"/>
    </source>
</evidence>
<comment type="subcellular location">
    <subcellularLocation>
        <location evidence="1">Nucleus</location>
    </subcellularLocation>
</comment>
<dbReference type="Proteomes" id="UP001558713">
    <property type="component" value="Unassembled WGS sequence"/>
</dbReference>
<dbReference type="SUPFAM" id="SSF101936">
    <property type="entry name" value="DNA-binding pseudobarrel domain"/>
    <property type="match status" value="1"/>
</dbReference>
<dbReference type="GO" id="GO:0005634">
    <property type="term" value="C:nucleus"/>
    <property type="evidence" value="ECO:0007669"/>
    <property type="project" value="UniProtKB-SubCell"/>
</dbReference>
<keyword evidence="3" id="KW-0238">DNA-binding</keyword>
<dbReference type="InterPro" id="IPR003340">
    <property type="entry name" value="B3_DNA-bd"/>
</dbReference>
<dbReference type="AlphaFoldDB" id="A0ABD1BL11"/>
<proteinExistence type="predicted"/>
<protein>
    <submittedName>
        <fullName evidence="7">B3 domain-containing protein</fullName>
    </submittedName>
</protein>
<evidence type="ECO:0000313" key="7">
    <source>
        <dbReference type="EMBL" id="KAL1217838.1"/>
    </source>
</evidence>
<keyword evidence="5" id="KW-0539">Nucleus</keyword>
<accession>A0ABD1BL11</accession>
<organism evidence="7 8">
    <name type="scientific">Cardamine amara subsp. amara</name>
    <dbReference type="NCBI Taxonomy" id="228776"/>
    <lineage>
        <taxon>Eukaryota</taxon>
        <taxon>Viridiplantae</taxon>
        <taxon>Streptophyta</taxon>
        <taxon>Embryophyta</taxon>
        <taxon>Tracheophyta</taxon>
        <taxon>Spermatophyta</taxon>
        <taxon>Magnoliopsida</taxon>
        <taxon>eudicotyledons</taxon>
        <taxon>Gunneridae</taxon>
        <taxon>Pentapetalae</taxon>
        <taxon>rosids</taxon>
        <taxon>malvids</taxon>
        <taxon>Brassicales</taxon>
        <taxon>Brassicaceae</taxon>
        <taxon>Cardamineae</taxon>
        <taxon>Cardamine</taxon>
    </lineage>
</organism>
<dbReference type="InterPro" id="IPR015300">
    <property type="entry name" value="DNA-bd_pseudobarrel_sf"/>
</dbReference>
<keyword evidence="4" id="KW-0804">Transcription</keyword>
<sequence>MATSTEDITSKKHPEEVLEAASILMQLNYDYLQKLSLLQVSQAHQKSSTKRKRVYKKPNMTKISVEVDVSEVLMMAIEEWFEIELDPREIFHFGDVMGRFSKPIKKQLMMSDVTKNQSRLILSRQQVEETMLPLLEESENRHEEGLAVSVYGPDGEVQEMRFVIWNEGKTPVLTSGWKDFVAKYDLHMFSDFVTVWMFRHIKTRKICFAIDCTRFPIRQKFSGKILNKD</sequence>
<evidence type="ECO:0000256" key="2">
    <source>
        <dbReference type="ARBA" id="ARBA00023015"/>
    </source>
</evidence>
<dbReference type="Gene3D" id="2.40.330.10">
    <property type="entry name" value="DNA-binding pseudobarrel domain"/>
    <property type="match status" value="1"/>
</dbReference>
<evidence type="ECO:0000256" key="1">
    <source>
        <dbReference type="ARBA" id="ARBA00004123"/>
    </source>
</evidence>
<dbReference type="EMBL" id="JBANAX010000236">
    <property type="protein sequence ID" value="KAL1217838.1"/>
    <property type="molecule type" value="Genomic_DNA"/>
</dbReference>
<evidence type="ECO:0000259" key="6">
    <source>
        <dbReference type="SMART" id="SM01019"/>
    </source>
</evidence>
<dbReference type="GO" id="GO:0003677">
    <property type="term" value="F:DNA binding"/>
    <property type="evidence" value="ECO:0007669"/>
    <property type="project" value="UniProtKB-KW"/>
</dbReference>
<feature type="domain" description="TF-B3" evidence="6">
    <location>
        <begin position="104"/>
        <end position="210"/>
    </location>
</feature>
<dbReference type="PANTHER" id="PTHR31541:SF28">
    <property type="entry name" value="TF-B3 DOMAIN-CONTAINING PROTEIN"/>
    <property type="match status" value="1"/>
</dbReference>
<comment type="caution">
    <text evidence="7">The sequence shown here is derived from an EMBL/GenBank/DDBJ whole genome shotgun (WGS) entry which is preliminary data.</text>
</comment>
<dbReference type="CDD" id="cd10017">
    <property type="entry name" value="B3_DNA"/>
    <property type="match status" value="1"/>
</dbReference>
<dbReference type="PANTHER" id="PTHR31541">
    <property type="entry name" value="B3 DOMAIN PLANT PROTEIN-RELATED"/>
    <property type="match status" value="1"/>
</dbReference>
<dbReference type="SMART" id="SM01019">
    <property type="entry name" value="B3"/>
    <property type="match status" value="1"/>
</dbReference>
<name>A0ABD1BL11_CARAN</name>
<evidence type="ECO:0000256" key="5">
    <source>
        <dbReference type="ARBA" id="ARBA00023242"/>
    </source>
</evidence>
<reference evidence="7 8" key="1">
    <citation type="submission" date="2024-04" db="EMBL/GenBank/DDBJ databases">
        <title>Genome assembly C_amara_ONT_v2.</title>
        <authorList>
            <person name="Yant L."/>
            <person name="Moore C."/>
            <person name="Slenker M."/>
        </authorList>
    </citation>
    <scope>NUCLEOTIDE SEQUENCE [LARGE SCALE GENOMIC DNA]</scope>
    <source>
        <tissue evidence="7">Leaf</tissue>
    </source>
</reference>
<keyword evidence="8" id="KW-1185">Reference proteome</keyword>
<dbReference type="InterPro" id="IPR005508">
    <property type="entry name" value="At2g31720-like"/>
</dbReference>
<evidence type="ECO:0000256" key="4">
    <source>
        <dbReference type="ARBA" id="ARBA00023163"/>
    </source>
</evidence>
<keyword evidence="2" id="KW-0805">Transcription regulation</keyword>
<evidence type="ECO:0000256" key="3">
    <source>
        <dbReference type="ARBA" id="ARBA00023125"/>
    </source>
</evidence>
<gene>
    <name evidence="7" type="ORF">V5N11_009610</name>
</gene>